<evidence type="ECO:0000256" key="2">
    <source>
        <dbReference type="ARBA" id="ARBA00022670"/>
    </source>
</evidence>
<feature type="domain" description="Ubiquitin-like protease family profile" evidence="6">
    <location>
        <begin position="322"/>
        <end position="409"/>
    </location>
</feature>
<evidence type="ECO:0000313" key="7">
    <source>
        <dbReference type="EMBL" id="DAD33303.1"/>
    </source>
</evidence>
<feature type="region of interest" description="Disordered" evidence="5">
    <location>
        <begin position="1"/>
        <end position="26"/>
    </location>
</feature>
<evidence type="ECO:0000256" key="4">
    <source>
        <dbReference type="ARBA" id="ARBA00022807"/>
    </source>
</evidence>
<comment type="similarity">
    <text evidence="1">Belongs to the peptidase C48 family.</text>
</comment>
<dbReference type="Proteomes" id="UP000607653">
    <property type="component" value="Unassembled WGS sequence"/>
</dbReference>
<dbReference type="AlphaFoldDB" id="A0A822YMK4"/>
<dbReference type="Pfam" id="PF02902">
    <property type="entry name" value="Peptidase_C48"/>
    <property type="match status" value="1"/>
</dbReference>
<dbReference type="Gene3D" id="3.40.395.10">
    <property type="entry name" value="Adenoviral Proteinase, Chain A"/>
    <property type="match status" value="1"/>
</dbReference>
<protein>
    <recommendedName>
        <fullName evidence="6">Ubiquitin-like protease family profile domain-containing protein</fullName>
    </recommendedName>
</protein>
<name>A0A822YMK4_NELNU</name>
<dbReference type="InterPro" id="IPR038765">
    <property type="entry name" value="Papain-like_cys_pep_sf"/>
</dbReference>
<dbReference type="PANTHER" id="PTHR12606">
    <property type="entry name" value="SENTRIN/SUMO-SPECIFIC PROTEASE"/>
    <property type="match status" value="1"/>
</dbReference>
<accession>A0A822YMK4</accession>
<proteinExistence type="inferred from homology"/>
<keyword evidence="4" id="KW-0788">Thiol protease</keyword>
<keyword evidence="3" id="KW-0378">Hydrolase</keyword>
<dbReference type="EMBL" id="DUZY01000003">
    <property type="protein sequence ID" value="DAD33303.1"/>
    <property type="molecule type" value="Genomic_DNA"/>
</dbReference>
<comment type="caution">
    <text evidence="7">The sequence shown here is derived from an EMBL/GenBank/DDBJ whole genome shotgun (WGS) entry which is preliminary data.</text>
</comment>
<organism evidence="7 8">
    <name type="scientific">Nelumbo nucifera</name>
    <name type="common">Sacred lotus</name>
    <dbReference type="NCBI Taxonomy" id="4432"/>
    <lineage>
        <taxon>Eukaryota</taxon>
        <taxon>Viridiplantae</taxon>
        <taxon>Streptophyta</taxon>
        <taxon>Embryophyta</taxon>
        <taxon>Tracheophyta</taxon>
        <taxon>Spermatophyta</taxon>
        <taxon>Magnoliopsida</taxon>
        <taxon>Proteales</taxon>
        <taxon>Nelumbonaceae</taxon>
        <taxon>Nelumbo</taxon>
    </lineage>
</organism>
<evidence type="ECO:0000256" key="5">
    <source>
        <dbReference type="SAM" id="MobiDB-lite"/>
    </source>
</evidence>
<evidence type="ECO:0000256" key="3">
    <source>
        <dbReference type="ARBA" id="ARBA00022801"/>
    </source>
</evidence>
<reference evidence="7 8" key="1">
    <citation type="journal article" date="2020" name="Mol. Biol. Evol.">
        <title>Distinct Expression and Methylation Patterns for Genes with Different Fates following a Single Whole-Genome Duplication in Flowering Plants.</title>
        <authorList>
            <person name="Shi T."/>
            <person name="Rahmani R.S."/>
            <person name="Gugger P.F."/>
            <person name="Wang M."/>
            <person name="Li H."/>
            <person name="Zhang Y."/>
            <person name="Li Z."/>
            <person name="Wang Q."/>
            <person name="Van de Peer Y."/>
            <person name="Marchal K."/>
            <person name="Chen J."/>
        </authorList>
    </citation>
    <scope>NUCLEOTIDE SEQUENCE [LARGE SCALE GENOMIC DNA]</scope>
    <source>
        <tissue evidence="7">Leaf</tissue>
    </source>
</reference>
<gene>
    <name evidence="7" type="ORF">HUJ06_012154</name>
</gene>
<dbReference type="GO" id="GO:0008234">
    <property type="term" value="F:cysteine-type peptidase activity"/>
    <property type="evidence" value="ECO:0007669"/>
    <property type="project" value="UniProtKB-KW"/>
</dbReference>
<feature type="region of interest" description="Disordered" evidence="5">
    <location>
        <begin position="222"/>
        <end position="248"/>
    </location>
</feature>
<keyword evidence="2" id="KW-0645">Protease</keyword>
<dbReference type="SUPFAM" id="SSF54001">
    <property type="entry name" value="Cysteine proteinases"/>
    <property type="match status" value="1"/>
</dbReference>
<dbReference type="PROSITE" id="PS50600">
    <property type="entry name" value="ULP_PROTEASE"/>
    <property type="match status" value="1"/>
</dbReference>
<evidence type="ECO:0000256" key="1">
    <source>
        <dbReference type="ARBA" id="ARBA00005234"/>
    </source>
</evidence>
<dbReference type="GO" id="GO:0006508">
    <property type="term" value="P:proteolysis"/>
    <property type="evidence" value="ECO:0007669"/>
    <property type="project" value="UniProtKB-KW"/>
</dbReference>
<dbReference type="InterPro" id="IPR003653">
    <property type="entry name" value="Peptidase_C48_C"/>
</dbReference>
<evidence type="ECO:0000259" key="6">
    <source>
        <dbReference type="PROSITE" id="PS50600"/>
    </source>
</evidence>
<feature type="compositionally biased region" description="Basic and acidic residues" evidence="5">
    <location>
        <begin position="233"/>
        <end position="248"/>
    </location>
</feature>
<dbReference type="PANTHER" id="PTHR12606:SF1">
    <property type="entry name" value="UBIQUITIN-LIKE-SPECIFIC PROTEASE 1A"/>
    <property type="match status" value="1"/>
</dbReference>
<keyword evidence="8" id="KW-1185">Reference proteome</keyword>
<evidence type="ECO:0000313" key="8">
    <source>
        <dbReference type="Proteomes" id="UP000607653"/>
    </source>
</evidence>
<sequence>MGALTSNRKRGDGYFSLSHPFSSPYTPDSDWRVDLHISKKPRISSMRLSPERPLSSTSSVYRLRRYPELTQSFRREVHAPCRRPKFGLHLLSSGKESWQEGNQGSGKQELTDEMGNFLSRQLEKAKVNALGAIKNLVKEKEVIGVEPESSKDLTSEDSSIEEIEILDDGRAGLSVVSDQKHREFYGDGFLREAYAKLPCYKLQHSSSTVSDRTKITTQVDAAEKMDSPSVSHGVEEQGELPHKKLHNSAEKRNSRLSFLGFEILLNEKKLAALSLHRPPKKSEALPREPFIPLTDEEEDQVSSALSFSNRRKALVTHENSNIEITGEILQCLGPGAWLNDEVINLYLELLKEREKREPKKFLKCHFFNTFFYKKLISGRSGYDFKAVRRWTTQKKIGYLFQFIKRYTGA</sequence>